<reference evidence="2" key="1">
    <citation type="submission" date="2018-11" db="EMBL/GenBank/DDBJ databases">
        <title>The first complete genome sequence of Mycoplasma iowae strain 695.</title>
        <authorList>
            <person name="Ghanem M."/>
            <person name="El-Gazzar M."/>
        </authorList>
    </citation>
    <scope>NUCLEOTIDE SEQUENCE [LARGE SCALE GENOMIC DNA]</scope>
    <source>
        <strain evidence="2">695</strain>
    </source>
</reference>
<proteinExistence type="predicted"/>
<accession>A0A6P1LFJ5</accession>
<dbReference type="KEGG" id="miw:EER00_05120"/>
<evidence type="ECO:0000313" key="2">
    <source>
        <dbReference type="Proteomes" id="UP000464283"/>
    </source>
</evidence>
<gene>
    <name evidence="1" type="ORF">EER00_05120</name>
</gene>
<dbReference type="Proteomes" id="UP000464283">
    <property type="component" value="Chromosome"/>
</dbReference>
<sequence length="103" mass="11619">MNFRKNILLFFVGLIFFVMLFFLIFESSNLLTTINHQDYGLETNNHQLMLSSLYAENDNSASENAATAAHYKAIEIGVTVGVLGTVIIVLLIIYFIKKKRGTL</sequence>
<dbReference type="RefSeq" id="WP_004025103.1">
    <property type="nucleotide sequence ID" value="NZ_AGFP01000035.1"/>
</dbReference>
<protein>
    <submittedName>
        <fullName evidence="1">Uncharacterized protein</fullName>
    </submittedName>
</protein>
<evidence type="ECO:0000313" key="1">
    <source>
        <dbReference type="EMBL" id="QHG90228.1"/>
    </source>
</evidence>
<dbReference type="GeneID" id="96866558"/>
<name>A0A6P1LFJ5_MALIO</name>
<dbReference type="EMBL" id="CP033512">
    <property type="protein sequence ID" value="QHG90228.1"/>
    <property type="molecule type" value="Genomic_DNA"/>
</dbReference>
<organism evidence="1 2">
    <name type="scientific">Malacoplasma iowae 695</name>
    <dbReference type="NCBI Taxonomy" id="1048830"/>
    <lineage>
        <taxon>Bacteria</taxon>
        <taxon>Bacillati</taxon>
        <taxon>Mycoplasmatota</taxon>
        <taxon>Mycoplasmoidales</taxon>
        <taxon>Mycoplasmoidaceae</taxon>
        <taxon>Malacoplasma</taxon>
    </lineage>
</organism>
<dbReference type="AlphaFoldDB" id="A0A6P1LFJ5"/>